<proteinExistence type="predicted"/>
<reference evidence="5 6" key="1">
    <citation type="submission" date="2019-02" db="EMBL/GenBank/DDBJ databases">
        <title>Deep-cultivation of Planctomycetes and their phenomic and genomic characterization uncovers novel biology.</title>
        <authorList>
            <person name="Wiegand S."/>
            <person name="Jogler M."/>
            <person name="Boedeker C."/>
            <person name="Pinto D."/>
            <person name="Vollmers J."/>
            <person name="Rivas-Marin E."/>
            <person name="Kohn T."/>
            <person name="Peeters S.H."/>
            <person name="Heuer A."/>
            <person name="Rast P."/>
            <person name="Oberbeckmann S."/>
            <person name="Bunk B."/>
            <person name="Jeske O."/>
            <person name="Meyerdierks A."/>
            <person name="Storesund J.E."/>
            <person name="Kallscheuer N."/>
            <person name="Luecker S."/>
            <person name="Lage O.M."/>
            <person name="Pohl T."/>
            <person name="Merkel B.J."/>
            <person name="Hornburger P."/>
            <person name="Mueller R.-W."/>
            <person name="Bruemmer F."/>
            <person name="Labrenz M."/>
            <person name="Spormann A.M."/>
            <person name="Op Den Camp H."/>
            <person name="Overmann J."/>
            <person name="Amann R."/>
            <person name="Jetten M.S.M."/>
            <person name="Mascher T."/>
            <person name="Medema M.H."/>
            <person name="Devos D.P."/>
            <person name="Kaster A.-K."/>
            <person name="Ovreas L."/>
            <person name="Rohde M."/>
            <person name="Galperin M.Y."/>
            <person name="Jogler C."/>
        </authorList>
    </citation>
    <scope>NUCLEOTIDE SEQUENCE [LARGE SCALE GENOMIC DNA]</scope>
    <source>
        <strain evidence="5 6">Pla108</strain>
    </source>
</reference>
<keyword evidence="2" id="KW-0175">Coiled coil</keyword>
<dbReference type="Gene3D" id="3.30.70.270">
    <property type="match status" value="2"/>
</dbReference>
<comment type="caution">
    <text evidence="5">The sequence shown here is derived from an EMBL/GenBank/DDBJ whole genome shotgun (WGS) entry which is preliminary data.</text>
</comment>
<gene>
    <name evidence="5" type="primary">pleD_1</name>
    <name evidence="5" type="ORF">Pla108_04540</name>
</gene>
<dbReference type="GO" id="GO:0043709">
    <property type="term" value="P:cell adhesion involved in single-species biofilm formation"/>
    <property type="evidence" value="ECO:0007669"/>
    <property type="project" value="TreeGrafter"/>
</dbReference>
<dbReference type="InterPro" id="IPR050469">
    <property type="entry name" value="Diguanylate_Cyclase"/>
</dbReference>
<feature type="domain" description="GGDEF" evidence="4">
    <location>
        <begin position="178"/>
        <end position="310"/>
    </location>
</feature>
<feature type="coiled-coil region" evidence="2">
    <location>
        <begin position="113"/>
        <end position="147"/>
    </location>
</feature>
<dbReference type="GO" id="GO:0052621">
    <property type="term" value="F:diguanylate cyclase activity"/>
    <property type="evidence" value="ECO:0007669"/>
    <property type="project" value="UniProtKB-EC"/>
</dbReference>
<name>A0A5C6AHP0_9BACT</name>
<evidence type="ECO:0000313" key="5">
    <source>
        <dbReference type="EMBL" id="TWT99514.1"/>
    </source>
</evidence>
<dbReference type="SUPFAM" id="SSF55073">
    <property type="entry name" value="Nucleotide cyclase"/>
    <property type="match status" value="2"/>
</dbReference>
<evidence type="ECO:0000313" key="6">
    <source>
        <dbReference type="Proteomes" id="UP000317421"/>
    </source>
</evidence>
<protein>
    <recommendedName>
        <fullName evidence="1">diguanylate cyclase</fullName>
        <ecNumber evidence="1">2.7.7.65</ecNumber>
    </recommendedName>
</protein>
<evidence type="ECO:0000256" key="1">
    <source>
        <dbReference type="ARBA" id="ARBA00012528"/>
    </source>
</evidence>
<organism evidence="5 6">
    <name type="scientific">Botrimarina colliarenosi</name>
    <dbReference type="NCBI Taxonomy" id="2528001"/>
    <lineage>
        <taxon>Bacteria</taxon>
        <taxon>Pseudomonadati</taxon>
        <taxon>Planctomycetota</taxon>
        <taxon>Planctomycetia</taxon>
        <taxon>Pirellulales</taxon>
        <taxon>Lacipirellulaceae</taxon>
        <taxon>Botrimarina</taxon>
    </lineage>
</organism>
<keyword evidence="3" id="KW-0472">Membrane</keyword>
<evidence type="ECO:0000256" key="2">
    <source>
        <dbReference type="SAM" id="Coils"/>
    </source>
</evidence>
<dbReference type="Pfam" id="PF00990">
    <property type="entry name" value="GGDEF"/>
    <property type="match status" value="2"/>
</dbReference>
<dbReference type="EC" id="2.7.7.65" evidence="1"/>
<keyword evidence="6" id="KW-1185">Reference proteome</keyword>
<feature type="domain" description="GGDEF" evidence="4">
    <location>
        <begin position="364"/>
        <end position="492"/>
    </location>
</feature>
<dbReference type="NCBIfam" id="TIGR00254">
    <property type="entry name" value="GGDEF"/>
    <property type="match status" value="1"/>
</dbReference>
<dbReference type="InterPro" id="IPR043128">
    <property type="entry name" value="Rev_trsase/Diguanyl_cyclase"/>
</dbReference>
<dbReference type="GO" id="GO:0005886">
    <property type="term" value="C:plasma membrane"/>
    <property type="evidence" value="ECO:0007669"/>
    <property type="project" value="TreeGrafter"/>
</dbReference>
<dbReference type="GO" id="GO:1902201">
    <property type="term" value="P:negative regulation of bacterial-type flagellum-dependent cell motility"/>
    <property type="evidence" value="ECO:0007669"/>
    <property type="project" value="TreeGrafter"/>
</dbReference>
<keyword evidence="3" id="KW-0812">Transmembrane</keyword>
<sequence length="492" mass="52258">MDLLANAASVAPLVLVNLVFAAIAIGVGFAAGAWVGSAKSDRVTPSPDLSPKLDEHKLVLESTMLASDRLRDLAVSVASDVGAHNANIGAIEAQLSCDNADGAASAETVLRALEQIGEANQALQSKLAKAELQIQSQAELIRAHESEARTDSLTQLANRRAFDDEIQRRFAEWERFGTPFSLLILDVDHFKSFNDTHGHQAGDEVLRRVAQAITSGGREMDLACRYGGEEFAVVMPTTEGIDGGILAERVRMAIETMSIPFEGKRLSVTASGGLAGVEPGDNIARLVKRADEALYASKDAGRNNTHRHTNSVCVAIGNLTGQPDCATADVVQPETKMEMDALPNRTRFLELLRSEVRTSQQRSMPLSLVTADFRSYGRLKSEFGDAVALLTLDSIAQFLGNALQEGGCLGRLGESAFIALMPDCTAAAATAAGERINAALAHCSVPLGDGHLTLSTQMNVTELLPSDTAASFMERAESALGHVVSNAEPVLV</sequence>
<dbReference type="PANTHER" id="PTHR45138">
    <property type="entry name" value="REGULATORY COMPONENTS OF SENSORY TRANSDUCTION SYSTEM"/>
    <property type="match status" value="1"/>
</dbReference>
<dbReference type="OrthoDB" id="243535at2"/>
<dbReference type="RefSeq" id="WP_146442360.1">
    <property type="nucleotide sequence ID" value="NZ_SJPR01000001.1"/>
</dbReference>
<dbReference type="InterPro" id="IPR029787">
    <property type="entry name" value="Nucleotide_cyclase"/>
</dbReference>
<accession>A0A5C6AHP0</accession>
<evidence type="ECO:0000259" key="4">
    <source>
        <dbReference type="PROSITE" id="PS50887"/>
    </source>
</evidence>
<keyword evidence="3" id="KW-1133">Transmembrane helix</keyword>
<evidence type="ECO:0000256" key="3">
    <source>
        <dbReference type="SAM" id="Phobius"/>
    </source>
</evidence>
<dbReference type="Proteomes" id="UP000317421">
    <property type="component" value="Unassembled WGS sequence"/>
</dbReference>
<dbReference type="FunFam" id="3.30.70.270:FF:000001">
    <property type="entry name" value="Diguanylate cyclase domain protein"/>
    <property type="match status" value="1"/>
</dbReference>
<dbReference type="PANTHER" id="PTHR45138:SF24">
    <property type="entry name" value="DIGUANYLATE CYCLASE DGCC-RELATED"/>
    <property type="match status" value="1"/>
</dbReference>
<dbReference type="InterPro" id="IPR000160">
    <property type="entry name" value="GGDEF_dom"/>
</dbReference>
<feature type="transmembrane region" description="Helical" evidence="3">
    <location>
        <begin position="12"/>
        <end position="35"/>
    </location>
</feature>
<dbReference type="AlphaFoldDB" id="A0A5C6AHP0"/>
<dbReference type="CDD" id="cd01949">
    <property type="entry name" value="GGDEF"/>
    <property type="match status" value="1"/>
</dbReference>
<dbReference type="PROSITE" id="PS50887">
    <property type="entry name" value="GGDEF"/>
    <property type="match status" value="2"/>
</dbReference>
<dbReference type="SMART" id="SM00267">
    <property type="entry name" value="GGDEF"/>
    <property type="match status" value="2"/>
</dbReference>
<dbReference type="EMBL" id="SJPR01000001">
    <property type="protein sequence ID" value="TWT99514.1"/>
    <property type="molecule type" value="Genomic_DNA"/>
</dbReference>